<feature type="compositionally biased region" description="Low complexity" evidence="1">
    <location>
        <begin position="411"/>
        <end position="428"/>
    </location>
</feature>
<feature type="compositionally biased region" description="Low complexity" evidence="1">
    <location>
        <begin position="233"/>
        <end position="247"/>
    </location>
</feature>
<evidence type="ECO:0000313" key="3">
    <source>
        <dbReference type="Proteomes" id="UP001152799"/>
    </source>
</evidence>
<feature type="compositionally biased region" description="Low complexity" evidence="1">
    <location>
        <begin position="803"/>
        <end position="815"/>
    </location>
</feature>
<feature type="compositionally biased region" description="Polar residues" evidence="1">
    <location>
        <begin position="1028"/>
        <end position="1041"/>
    </location>
</feature>
<feature type="compositionally biased region" description="Polar residues" evidence="1">
    <location>
        <begin position="949"/>
        <end position="962"/>
    </location>
</feature>
<feature type="compositionally biased region" description="Low complexity" evidence="1">
    <location>
        <begin position="257"/>
        <end position="266"/>
    </location>
</feature>
<feature type="region of interest" description="Disordered" evidence="1">
    <location>
        <begin position="927"/>
        <end position="962"/>
    </location>
</feature>
<feature type="compositionally biased region" description="Basic and acidic residues" evidence="1">
    <location>
        <begin position="271"/>
        <end position="281"/>
    </location>
</feature>
<feature type="compositionally biased region" description="Polar residues" evidence="1">
    <location>
        <begin position="1107"/>
        <end position="1117"/>
    </location>
</feature>
<feature type="region of interest" description="Disordered" evidence="1">
    <location>
        <begin position="796"/>
        <end position="815"/>
    </location>
</feature>
<accession>A0A9N9MQR1</accession>
<feature type="compositionally biased region" description="Polar residues" evidence="1">
    <location>
        <begin position="1049"/>
        <end position="1058"/>
    </location>
</feature>
<feature type="compositionally biased region" description="Pro residues" evidence="1">
    <location>
        <begin position="1118"/>
        <end position="1128"/>
    </location>
</feature>
<feature type="compositionally biased region" description="Basic and acidic residues" evidence="1">
    <location>
        <begin position="701"/>
        <end position="718"/>
    </location>
</feature>
<name>A0A9N9MQR1_9CUCU</name>
<feature type="compositionally biased region" description="Polar residues" evidence="1">
    <location>
        <begin position="927"/>
        <end position="940"/>
    </location>
</feature>
<dbReference type="PANTHER" id="PTHR21557">
    <property type="entry name" value="CORDON-BLEU"/>
    <property type="match status" value="1"/>
</dbReference>
<proteinExistence type="predicted"/>
<dbReference type="InterPro" id="IPR039895">
    <property type="entry name" value="COBL-like"/>
</dbReference>
<dbReference type="OrthoDB" id="8882621at2759"/>
<organism evidence="2 3">
    <name type="scientific">Ceutorhynchus assimilis</name>
    <name type="common">cabbage seed weevil</name>
    <dbReference type="NCBI Taxonomy" id="467358"/>
    <lineage>
        <taxon>Eukaryota</taxon>
        <taxon>Metazoa</taxon>
        <taxon>Ecdysozoa</taxon>
        <taxon>Arthropoda</taxon>
        <taxon>Hexapoda</taxon>
        <taxon>Insecta</taxon>
        <taxon>Pterygota</taxon>
        <taxon>Neoptera</taxon>
        <taxon>Endopterygota</taxon>
        <taxon>Coleoptera</taxon>
        <taxon>Polyphaga</taxon>
        <taxon>Cucujiformia</taxon>
        <taxon>Curculionidae</taxon>
        <taxon>Ceutorhynchinae</taxon>
        <taxon>Ceutorhynchus</taxon>
    </lineage>
</organism>
<feature type="region of interest" description="Disordered" evidence="1">
    <location>
        <begin position="233"/>
        <end position="316"/>
    </location>
</feature>
<evidence type="ECO:0008006" key="4">
    <source>
        <dbReference type="Google" id="ProtNLM"/>
    </source>
</evidence>
<feature type="compositionally biased region" description="Polar residues" evidence="1">
    <location>
        <begin position="642"/>
        <end position="652"/>
    </location>
</feature>
<dbReference type="SUPFAM" id="SSF54236">
    <property type="entry name" value="Ubiquitin-like"/>
    <property type="match status" value="1"/>
</dbReference>
<dbReference type="GO" id="GO:0003785">
    <property type="term" value="F:actin monomer binding"/>
    <property type="evidence" value="ECO:0007669"/>
    <property type="project" value="InterPro"/>
</dbReference>
<feature type="region of interest" description="Disordered" evidence="1">
    <location>
        <begin position="684"/>
        <end position="718"/>
    </location>
</feature>
<keyword evidence="3" id="KW-1185">Reference proteome</keyword>
<protein>
    <recommendedName>
        <fullName evidence="4">WH2 domain-containing protein</fullName>
    </recommendedName>
</protein>
<feature type="region of interest" description="Disordered" evidence="1">
    <location>
        <begin position="1022"/>
        <end position="1073"/>
    </location>
</feature>
<feature type="region of interest" description="Disordered" evidence="1">
    <location>
        <begin position="639"/>
        <end position="671"/>
    </location>
</feature>
<reference evidence="2" key="1">
    <citation type="submission" date="2022-01" db="EMBL/GenBank/DDBJ databases">
        <authorList>
            <person name="King R."/>
        </authorList>
    </citation>
    <scope>NUCLEOTIDE SEQUENCE</scope>
</reference>
<feature type="compositionally biased region" description="Polar residues" evidence="1">
    <location>
        <begin position="383"/>
        <end position="393"/>
    </location>
</feature>
<evidence type="ECO:0000313" key="2">
    <source>
        <dbReference type="EMBL" id="CAG9768693.1"/>
    </source>
</evidence>
<sequence length="1457" mass="160895">MIQITEDTPPDMLAGAMDLTVHLPNGKAVKMPVERSTPMMDLLVQITTANQLQLSTHTLQVLGMAPSSEHNDKILPFKPNTPIGTLDTQHIRVLLKGRTLPALKYPAPGHQPFESTFRLKVHLPRNQLYVTRVSRHVLLEDIMKKVCEEKNLDPVKYDFKHPGNLDEVLDPKLTLSDYQITEIYVVAKGTTNLNQAFSAADIMVLRKEEERKQMHNKTGGGVFNLIFKRGKSSMGSGSVSSDNRSISPTHSDDSRSVTPPAVQAPPIVAPPKKDPPPERPKPPQRKRRPAPKPPQIRIGEAGTNEHEDEKSSSVISNEVALSKKTIENGLTICHSRNGSDSSGYHEASILSDHCANASLPRARPKSAFVGDLPVLQSSSNLTKMTAHSRSMTSLVAGRKKKAAPPPPPVAASPESPVVAPESEKPSSPLVASQSPIAHEFPEVLETNPAPIPKPRSKVSKTISSNSYDEDVIIEEIEEKLGLVDIEKHELNKRIVNEVVCDEKLIKTPDNDYSMEDILTSLEAVKPFIMNSPKTTISNLQKSLVNNIFNSDEFLKDSKPPAVVGVIPKTPPNQEEISDLDEGMFTRSSEAFNYHRSVSSASILGGFNGAGMRKWNNHEELDSISVSSCGVRNRWVAGEASDTESITSSSNPLDSIPPCPLDSPPIADSTDSGIAADKEKDIEEDFEFCTPPPPPDIFSEASNKEPTSDQLLDKASPKEIEAPEEFSSLIVEETIEAISVSTAATRASVNEVNTPATTTITAKVVTPTITAKVVTPTIAAPHPVFKETTPERELKTSASFTEISTSPASPVSTTATQEITQKIPEPELSEIDWQYQLPSPPKAFRDSSPSINDTNSIVSDFKDSVVTSPELFEKLKSLEDNYSEADTLKSEETSIASEEPLNTLSLEHLEKRKSLVYNRELATSLKMTDSIGNSNKSASSLDKNHHHNGEFQTKQPQKPVRTSNMTLPNFKITTYDVPKQNIKVFEDDTIRSNTLSRNNPNHQSMDNIAFIKKQSEEREYKFYKPKPPSTNVSRSESFSTDRTLAKPVSRSKSTLTLNKYQPGKRDETNNISRSNSFFDVSGLQSLEVMKLIQNKLNTPPGSAEDINTAKTDAQSQVPQEPPSKIPSPEPIKKYYYRGPPAVNMSTWSERPKVPVAVKEDEDYKLGKVSSKLIVNTTNNNVTSNNSVEVKQEQITQNSGNVVIKIGSSNNYSKNLGPIGYRKPFGNVNQNNPRPHSIALPTDFDISRVPVVRSVEYKKPFKDLNTSITHLNQGNDDFRSLHYFSNSFKSTENLRSIEKQDSEPNKRVFRVGSFKPADNQQQPVVRGFKNNNDIKTNNRLSWNPSTTYNTLPSKPKTVGPNQHVPFSQLTLRRTDSSKIYASNNHNIIENNDSYNSLPPNYASKIKVASPPPPPPPQMPKIIIKTSQSNMINNNVDPRDMLLESIRNFGGKRGLKNVSA</sequence>
<gene>
    <name evidence="2" type="ORF">CEUTPL_LOCUS9218</name>
</gene>
<dbReference type="Gene3D" id="3.10.20.90">
    <property type="entry name" value="Phosphatidylinositol 3-kinase Catalytic Subunit, Chain A, domain 1"/>
    <property type="match status" value="1"/>
</dbReference>
<dbReference type="PANTHER" id="PTHR21557:SF2">
    <property type="entry name" value="CORDON-BLEU PROTEIN-LIKE 1"/>
    <property type="match status" value="1"/>
</dbReference>
<feature type="region of interest" description="Disordered" evidence="1">
    <location>
        <begin position="1095"/>
        <end position="1130"/>
    </location>
</feature>
<feature type="region of interest" description="Disordered" evidence="1">
    <location>
        <begin position="383"/>
        <end position="429"/>
    </location>
</feature>
<dbReference type="InterPro" id="IPR029071">
    <property type="entry name" value="Ubiquitin-like_domsf"/>
</dbReference>
<dbReference type="Proteomes" id="UP001152799">
    <property type="component" value="Chromosome 5"/>
</dbReference>
<dbReference type="EMBL" id="OU892281">
    <property type="protein sequence ID" value="CAG9768693.1"/>
    <property type="molecule type" value="Genomic_DNA"/>
</dbReference>
<evidence type="ECO:0000256" key="1">
    <source>
        <dbReference type="SAM" id="MobiDB-lite"/>
    </source>
</evidence>